<feature type="domain" description="Integrase catalytic" evidence="2">
    <location>
        <begin position="103"/>
        <end position="288"/>
    </location>
</feature>
<dbReference type="RefSeq" id="WP_129475782.1">
    <property type="nucleotide sequence ID" value="NZ_SDWS01000005.1"/>
</dbReference>
<dbReference type="EMBL" id="SDWS01000005">
    <property type="protein sequence ID" value="RYB90064.1"/>
    <property type="molecule type" value="Genomic_DNA"/>
</dbReference>
<proteinExistence type="inferred from homology"/>
<dbReference type="PANTHER" id="PTHR35004:SF8">
    <property type="entry name" value="TRANSPOSASE RV3428C-RELATED"/>
    <property type="match status" value="1"/>
</dbReference>
<organism evidence="3 4">
    <name type="scientific">Nocardioides glacieisoli</name>
    <dbReference type="NCBI Taxonomy" id="1168730"/>
    <lineage>
        <taxon>Bacteria</taxon>
        <taxon>Bacillati</taxon>
        <taxon>Actinomycetota</taxon>
        <taxon>Actinomycetes</taxon>
        <taxon>Propionibacteriales</taxon>
        <taxon>Nocardioidaceae</taxon>
        <taxon>Nocardioides</taxon>
    </lineage>
</organism>
<dbReference type="InterPro" id="IPR012337">
    <property type="entry name" value="RNaseH-like_sf"/>
</dbReference>
<dbReference type="InterPro" id="IPR036397">
    <property type="entry name" value="RNaseH_sf"/>
</dbReference>
<sequence length="424" mass="48043">MLSVEDWAEIRRLHRAEGVPIKVIARSMGISKNTVRKALRDEGPPRYERPTRGSLVDEVEPRIRELLRVTPTMPATVVAERIGWEHSIRTLRSRVSELRPVYLPPDPASRTTYEAGELAQFDFWFPPIELPVGYGQIRTAKRLPVMTMCSGYSRWTGAVLIPRRESEDLFAGWWHLIQQLGAVPRTLVWDGEGAVGRWRARRPELTAECQAFRGVLGTSVYICKPADPEAKGMLERFHDYLERSFLPGRTFTSPEDFNTQLGEWVAKANTRRMRVLGCSPADRIAADKAAMMPLPPVAPEVGWRKSLRLPRDHYVRVDSNDYSVHPAVVGRRIEVHADLDRVWVTCEGAIVADHARVWAQHQTITDFEHTVAAKQLRHGRADLLRPVADVVTGEEVEIRSLTTYDQVLGLVDELVAELVDEEVS</sequence>
<dbReference type="GO" id="GO:0015074">
    <property type="term" value="P:DNA integration"/>
    <property type="evidence" value="ECO:0007669"/>
    <property type="project" value="InterPro"/>
</dbReference>
<dbReference type="SUPFAM" id="SSF53098">
    <property type="entry name" value="Ribonuclease H-like"/>
    <property type="match status" value="1"/>
</dbReference>
<dbReference type="InterPro" id="IPR009057">
    <property type="entry name" value="Homeodomain-like_sf"/>
</dbReference>
<name>A0A4Q2RQD5_9ACTN</name>
<dbReference type="Proteomes" id="UP000291838">
    <property type="component" value="Unassembled WGS sequence"/>
</dbReference>
<gene>
    <name evidence="3" type="ORF">EUA06_11680</name>
</gene>
<dbReference type="PANTHER" id="PTHR35004">
    <property type="entry name" value="TRANSPOSASE RV3428C-RELATED"/>
    <property type="match status" value="1"/>
</dbReference>
<dbReference type="InterPro" id="IPR054353">
    <property type="entry name" value="IstA-like_C"/>
</dbReference>
<dbReference type="GO" id="GO:0003676">
    <property type="term" value="F:nucleic acid binding"/>
    <property type="evidence" value="ECO:0007669"/>
    <property type="project" value="InterPro"/>
</dbReference>
<comment type="similarity">
    <text evidence="1">Belongs to the transposase IS21/IS408/IS1162 family.</text>
</comment>
<comment type="caution">
    <text evidence="3">The sequence shown here is derived from an EMBL/GenBank/DDBJ whole genome shotgun (WGS) entry which is preliminary data.</text>
</comment>
<keyword evidence="4" id="KW-1185">Reference proteome</keyword>
<dbReference type="InterPro" id="IPR001584">
    <property type="entry name" value="Integrase_cat-core"/>
</dbReference>
<dbReference type="OrthoDB" id="3204032at2"/>
<dbReference type="SUPFAM" id="SSF46689">
    <property type="entry name" value="Homeodomain-like"/>
    <property type="match status" value="1"/>
</dbReference>
<evidence type="ECO:0000259" key="2">
    <source>
        <dbReference type="PROSITE" id="PS50994"/>
    </source>
</evidence>
<dbReference type="Pfam" id="PF22483">
    <property type="entry name" value="Mu-transpos_C_2"/>
    <property type="match status" value="1"/>
</dbReference>
<accession>A0A4Q2RQD5</accession>
<reference evidence="3 4" key="1">
    <citation type="submission" date="2019-01" db="EMBL/GenBank/DDBJ databases">
        <title>Novel species of Nocardioides.</title>
        <authorList>
            <person name="Liu Q."/>
            <person name="Xin Y.-H."/>
        </authorList>
    </citation>
    <scope>NUCLEOTIDE SEQUENCE [LARGE SCALE GENOMIC DNA]</scope>
    <source>
        <strain evidence="3 4">HLT3-15</strain>
    </source>
</reference>
<evidence type="ECO:0000256" key="1">
    <source>
        <dbReference type="ARBA" id="ARBA00009277"/>
    </source>
</evidence>
<evidence type="ECO:0000313" key="3">
    <source>
        <dbReference type="EMBL" id="RYB90064.1"/>
    </source>
</evidence>
<dbReference type="NCBIfam" id="NF033546">
    <property type="entry name" value="transpos_IS21"/>
    <property type="match status" value="1"/>
</dbReference>
<dbReference type="Gene3D" id="3.30.420.10">
    <property type="entry name" value="Ribonuclease H-like superfamily/Ribonuclease H"/>
    <property type="match status" value="1"/>
</dbReference>
<dbReference type="AlphaFoldDB" id="A0A4Q2RQD5"/>
<protein>
    <submittedName>
        <fullName evidence="3">IS21 family transposase</fullName>
    </submittedName>
</protein>
<dbReference type="PROSITE" id="PS50994">
    <property type="entry name" value="INTEGRASE"/>
    <property type="match status" value="1"/>
</dbReference>
<dbReference type="Gene3D" id="1.10.10.60">
    <property type="entry name" value="Homeodomain-like"/>
    <property type="match status" value="1"/>
</dbReference>
<evidence type="ECO:0000313" key="4">
    <source>
        <dbReference type="Proteomes" id="UP000291838"/>
    </source>
</evidence>